<organism evidence="2">
    <name type="scientific">Tanacetum cinerariifolium</name>
    <name type="common">Dalmatian daisy</name>
    <name type="synonym">Chrysanthemum cinerariifolium</name>
    <dbReference type="NCBI Taxonomy" id="118510"/>
    <lineage>
        <taxon>Eukaryota</taxon>
        <taxon>Viridiplantae</taxon>
        <taxon>Streptophyta</taxon>
        <taxon>Embryophyta</taxon>
        <taxon>Tracheophyta</taxon>
        <taxon>Spermatophyta</taxon>
        <taxon>Magnoliopsida</taxon>
        <taxon>eudicotyledons</taxon>
        <taxon>Gunneridae</taxon>
        <taxon>Pentapetalae</taxon>
        <taxon>asterids</taxon>
        <taxon>campanulids</taxon>
        <taxon>Asterales</taxon>
        <taxon>Asteraceae</taxon>
        <taxon>Asteroideae</taxon>
        <taxon>Anthemideae</taxon>
        <taxon>Anthemidinae</taxon>
        <taxon>Tanacetum</taxon>
    </lineage>
</organism>
<feature type="domain" description="Reverse transcriptase Ty1/copia-type" evidence="1">
    <location>
        <begin position="718"/>
        <end position="802"/>
    </location>
</feature>
<reference evidence="2" key="1">
    <citation type="journal article" date="2019" name="Sci. Rep.">
        <title>Draft genome of Tanacetum cinerariifolium, the natural source of mosquito coil.</title>
        <authorList>
            <person name="Yamashiro T."/>
            <person name="Shiraishi A."/>
            <person name="Satake H."/>
            <person name="Nakayama K."/>
        </authorList>
    </citation>
    <scope>NUCLEOTIDE SEQUENCE</scope>
</reference>
<evidence type="ECO:0000313" key="2">
    <source>
        <dbReference type="EMBL" id="GEU70700.1"/>
    </source>
</evidence>
<evidence type="ECO:0000259" key="1">
    <source>
        <dbReference type="Pfam" id="PF07727"/>
    </source>
</evidence>
<dbReference type="Pfam" id="PF07727">
    <property type="entry name" value="RVT_2"/>
    <property type="match status" value="1"/>
</dbReference>
<dbReference type="EMBL" id="BKCJ010006165">
    <property type="protein sequence ID" value="GEU70700.1"/>
    <property type="molecule type" value="Genomic_DNA"/>
</dbReference>
<accession>A0A6L2MAM5</accession>
<proteinExistence type="predicted"/>
<sequence>MMANLSEDIQCAGSDTRPSMLDRTDFASWQQRIQQYCQGKENEVNILKSIDKGPFQMGTLRETLTKGTEGALHLGPERPRVYSDLTSEEKDRGSNIYKQALGHQNPCSLKKAQRFKPNLYECIVISNKHVVLLVIDNEETLILEEDLELNVDNVFQADDCDAFDYDVDEAPTAQTMFIANLSSADPVNDEAGPSYDSDILSEVQDHDHYQDAVYAHHEEQAMHDTVQLNYVVDSHADYTSDSNMICMIRLSFKMFRVDRIEDMGTIHGVQAQMVMRDLRTELEYFKDKMLLMQAQENGVALDEGQLLFIAGGQDNAVDEDVDEQPVQDLALNMDNVFQANDYDAFDSDYAVCEHHEVHEMHDNVQLNYVVDSHTDYTSDSNMTVYDQFSEMHDAHTMVQARCLELKTELFKLKDKIQKDDHDVMETRSDADHTLDFRALDFQITQLTEKVSVLQEQNELFKVENAKVKQHYKELYDFIKITRAKHIYQTTALLTKNENLKVQINAKLKCVTIDSVRPKVHAPGMYVIDVEPISPHLRNNRKVHLDYLKHLKERVATLCEIVEEAKVERPLDRSVAFACLYTKHSQELLEYTVLWYLDSGCSKHRNFVKKFIGTVRLENEHFGAIMGYGDYMIVSPALAVPVQVNSAGVAAESTLIDENPFAPIDNDPFINIFAPKPTSVASSFGDASSVNSTYVTQTLHHLENKSKDHLINNVIGNSSRSIYKFKLDEYGDVLKNKARLVAKGYRQEDGIDFKESFALVTRIEAIRIFIAKDASKNMTIYQMDVKTAFLNGEVKEEVYVSQP</sequence>
<name>A0A6L2MAM5_TANCI</name>
<gene>
    <name evidence="2" type="ORF">Tci_042678</name>
</gene>
<dbReference type="AlphaFoldDB" id="A0A6L2MAM5"/>
<comment type="caution">
    <text evidence="2">The sequence shown here is derived from an EMBL/GenBank/DDBJ whole genome shotgun (WGS) entry which is preliminary data.</text>
</comment>
<protein>
    <submittedName>
        <fullName evidence="2">Retrovirus-related Pol polyprotein from transposon TNT 1-94</fullName>
    </submittedName>
</protein>
<dbReference type="InterPro" id="IPR013103">
    <property type="entry name" value="RVT_2"/>
</dbReference>